<sequence length="83" mass="9208">MEQPGPKPFASATTWGDRVQLAAAHTGHLRDHVDLLQAERPNRYDRATSAVQFRLRKALVHLAGAERALSAAAKRAHDIELSW</sequence>
<proteinExistence type="predicted"/>
<organism evidence="1">
    <name type="scientific">marine sediment metagenome</name>
    <dbReference type="NCBI Taxonomy" id="412755"/>
    <lineage>
        <taxon>unclassified sequences</taxon>
        <taxon>metagenomes</taxon>
        <taxon>ecological metagenomes</taxon>
    </lineage>
</organism>
<evidence type="ECO:0000313" key="1">
    <source>
        <dbReference type="EMBL" id="KKK77907.1"/>
    </source>
</evidence>
<comment type="caution">
    <text evidence="1">The sequence shown here is derived from an EMBL/GenBank/DDBJ whole genome shotgun (WGS) entry which is preliminary data.</text>
</comment>
<gene>
    <name evidence="1" type="ORF">LCGC14_2848870</name>
</gene>
<reference evidence="1" key="1">
    <citation type="journal article" date="2015" name="Nature">
        <title>Complex archaea that bridge the gap between prokaryotes and eukaryotes.</title>
        <authorList>
            <person name="Spang A."/>
            <person name="Saw J.H."/>
            <person name="Jorgensen S.L."/>
            <person name="Zaremba-Niedzwiedzka K."/>
            <person name="Martijn J."/>
            <person name="Lind A.E."/>
            <person name="van Eijk R."/>
            <person name="Schleper C."/>
            <person name="Guy L."/>
            <person name="Ettema T.J."/>
        </authorList>
    </citation>
    <scope>NUCLEOTIDE SEQUENCE</scope>
</reference>
<dbReference type="EMBL" id="LAZR01054732">
    <property type="protein sequence ID" value="KKK77907.1"/>
    <property type="molecule type" value="Genomic_DNA"/>
</dbReference>
<name>A0A0F8Y942_9ZZZZ</name>
<protein>
    <submittedName>
        <fullName evidence="1">Uncharacterized protein</fullName>
    </submittedName>
</protein>
<dbReference type="AlphaFoldDB" id="A0A0F8Y942"/>
<accession>A0A0F8Y942</accession>